<evidence type="ECO:0000313" key="1">
    <source>
        <dbReference type="EMBL" id="KKL72389.1"/>
    </source>
</evidence>
<gene>
    <name evidence="1" type="ORF">LCGC14_2085450</name>
</gene>
<comment type="caution">
    <text evidence="1">The sequence shown here is derived from an EMBL/GenBank/DDBJ whole genome shotgun (WGS) entry which is preliminary data.</text>
</comment>
<protein>
    <submittedName>
        <fullName evidence="1">Uncharacterized protein</fullName>
    </submittedName>
</protein>
<proteinExistence type="predicted"/>
<reference evidence="1" key="1">
    <citation type="journal article" date="2015" name="Nature">
        <title>Complex archaea that bridge the gap between prokaryotes and eukaryotes.</title>
        <authorList>
            <person name="Spang A."/>
            <person name="Saw J.H."/>
            <person name="Jorgensen S.L."/>
            <person name="Zaremba-Niedzwiedzka K."/>
            <person name="Martijn J."/>
            <person name="Lind A.E."/>
            <person name="van Eijk R."/>
            <person name="Schleper C."/>
            <person name="Guy L."/>
            <person name="Ettema T.J."/>
        </authorList>
    </citation>
    <scope>NUCLEOTIDE SEQUENCE</scope>
</reference>
<organism evidence="1">
    <name type="scientific">marine sediment metagenome</name>
    <dbReference type="NCBI Taxonomy" id="412755"/>
    <lineage>
        <taxon>unclassified sequences</taxon>
        <taxon>metagenomes</taxon>
        <taxon>ecological metagenomes</taxon>
    </lineage>
</organism>
<dbReference type="EMBL" id="LAZR01025289">
    <property type="protein sequence ID" value="KKL72389.1"/>
    <property type="molecule type" value="Genomic_DNA"/>
</dbReference>
<accession>A0A0F9EEL5</accession>
<name>A0A0F9EEL5_9ZZZZ</name>
<dbReference type="AlphaFoldDB" id="A0A0F9EEL5"/>
<sequence>MKNINMQAMETVLLLLTLGLARIEKSRTEDFAEFCFQGLRYSCTDRNWRKLVEIIGMKKIHSCIAMG</sequence>